<reference evidence="2" key="1">
    <citation type="submission" date="2016-02" db="EMBL/GenBank/DDBJ databases">
        <authorList>
            <person name="liu f."/>
        </authorList>
    </citation>
    <scope>NUCLEOTIDE SEQUENCE [LARGE SCALE GENOMIC DNA]</scope>
</reference>
<evidence type="ECO:0000313" key="2">
    <source>
        <dbReference type="Proteomes" id="UP000182631"/>
    </source>
</evidence>
<dbReference type="Proteomes" id="UP000182631">
    <property type="component" value="Unassembled WGS sequence"/>
</dbReference>
<protein>
    <submittedName>
        <fullName evidence="1">Uncharacterized protein</fullName>
    </submittedName>
</protein>
<sequence>MPITDLQPGIQLELKVVDGQHRAIETAPAGTNDQPLGQERGAQVNNGLHLQLKNPEPGERVAIVGQPQDLKCARTQQDPDHPLLLP</sequence>
<evidence type="ECO:0000313" key="1">
    <source>
        <dbReference type="EMBL" id="SAY39062.1"/>
    </source>
</evidence>
<gene>
    <name evidence="1" type="ORF">FLM9_1109</name>
</gene>
<name>A0A171DH22_9SYNE</name>
<accession>A0A171DH22</accession>
<proteinExistence type="predicted"/>
<keyword evidence="2" id="KW-1185">Reference proteome</keyword>
<organism evidence="1 2">
    <name type="scientific">Candidatus Synechococcus spongiarum</name>
    <dbReference type="NCBI Taxonomy" id="431041"/>
    <lineage>
        <taxon>Bacteria</taxon>
        <taxon>Bacillati</taxon>
        <taxon>Cyanobacteriota</taxon>
        <taxon>Cyanophyceae</taxon>
        <taxon>Synechococcales</taxon>
        <taxon>Synechococcaceae</taxon>
        <taxon>Synechococcus</taxon>
    </lineage>
</organism>
<dbReference type="EMBL" id="FITM01000120">
    <property type="protein sequence ID" value="SAY39062.1"/>
    <property type="molecule type" value="Genomic_DNA"/>
</dbReference>
<dbReference type="AlphaFoldDB" id="A0A171DH22"/>